<evidence type="ECO:0000256" key="1">
    <source>
        <dbReference type="SAM" id="Phobius"/>
    </source>
</evidence>
<dbReference type="Proteomes" id="UP000076088">
    <property type="component" value="Chromosome"/>
</dbReference>
<keyword evidence="1" id="KW-0812">Transmembrane</keyword>
<protein>
    <submittedName>
        <fullName evidence="2">Uncharacterized protein</fullName>
    </submittedName>
</protein>
<sequence>MATPDLSDREQYIAYRRELRGVARWSRLAGFVLVVIAFALFVWPQSGGPWMLGPLRTETWGWIALVGGWLIWIAVIVRRTRYHKARLAEADEAGR</sequence>
<name>A0AAC9AYY4_SPHMC</name>
<dbReference type="AlphaFoldDB" id="A0AAC9AYY4"/>
<reference evidence="3" key="1">
    <citation type="submission" date="2015-11" db="EMBL/GenBank/DDBJ databases">
        <title>Complete genome sequence of a polyethylene-glycol degrader Sphingopyxis macrogoltabida 203N (NBRC 111659).</title>
        <authorList>
            <person name="Yoshiyuki O."/>
            <person name="Shouta N."/>
            <person name="Nagata Y."/>
            <person name="Numata M."/>
            <person name="Tsuchikane K."/>
            <person name="Hosoyama A."/>
            <person name="Yamazoe A."/>
            <person name="Tsuda M."/>
            <person name="Fujita N."/>
            <person name="Kawai F."/>
        </authorList>
    </citation>
    <scope>NUCLEOTIDE SEQUENCE [LARGE SCALE GENOMIC DNA]</scope>
    <source>
        <strain evidence="3">203N</strain>
    </source>
</reference>
<dbReference type="EMBL" id="CP013344">
    <property type="protein sequence ID" value="AMU92433.1"/>
    <property type="molecule type" value="Genomic_DNA"/>
</dbReference>
<proteinExistence type="predicted"/>
<keyword evidence="3" id="KW-1185">Reference proteome</keyword>
<evidence type="ECO:0000313" key="3">
    <source>
        <dbReference type="Proteomes" id="UP000076088"/>
    </source>
</evidence>
<keyword evidence="1" id="KW-0472">Membrane</keyword>
<feature type="transmembrane region" description="Helical" evidence="1">
    <location>
        <begin position="59"/>
        <end position="77"/>
    </location>
</feature>
<organism evidence="2 3">
    <name type="scientific">Sphingopyxis macrogoltabida</name>
    <name type="common">Sphingomonas macrogoltabidus</name>
    <dbReference type="NCBI Taxonomy" id="33050"/>
    <lineage>
        <taxon>Bacteria</taxon>
        <taxon>Pseudomonadati</taxon>
        <taxon>Pseudomonadota</taxon>
        <taxon>Alphaproteobacteria</taxon>
        <taxon>Sphingomonadales</taxon>
        <taxon>Sphingomonadaceae</taxon>
        <taxon>Sphingopyxis</taxon>
    </lineage>
</organism>
<gene>
    <name evidence="2" type="ORF">ATM17_25800</name>
</gene>
<keyword evidence="1" id="KW-1133">Transmembrane helix</keyword>
<dbReference type="RefSeq" id="WP_054732592.1">
    <property type="nucleotide sequence ID" value="NZ_CP009429.1"/>
</dbReference>
<evidence type="ECO:0000313" key="2">
    <source>
        <dbReference type="EMBL" id="AMU92433.1"/>
    </source>
</evidence>
<accession>A0AAC9AYY4</accession>
<reference evidence="2 3" key="2">
    <citation type="journal article" date="2016" name="Genome Announc.">
        <title>Complete Genome Sequence of Sphingopyxis macrogoltabida Strain 203N (NBRC 111659), a Polyethylene Glycol Degrader.</title>
        <authorList>
            <person name="Ohtsubo Y."/>
            <person name="Nonoyama S."/>
            <person name="Nagata Y."/>
            <person name="Numata M."/>
            <person name="Tsuchikane K."/>
            <person name="Hosoyama A."/>
            <person name="Yamazoe A."/>
            <person name="Tsuda M."/>
            <person name="Fujita N."/>
            <person name="Kawai F."/>
        </authorList>
    </citation>
    <scope>NUCLEOTIDE SEQUENCE [LARGE SCALE GENOMIC DNA]</scope>
    <source>
        <strain evidence="2 3">203N</strain>
    </source>
</reference>
<dbReference type="KEGG" id="smaz:LH19_25235"/>
<feature type="transmembrane region" description="Helical" evidence="1">
    <location>
        <begin position="25"/>
        <end position="44"/>
    </location>
</feature>